<evidence type="ECO:0000313" key="4">
    <source>
        <dbReference type="Proteomes" id="UP000053477"/>
    </source>
</evidence>
<protein>
    <recommendedName>
        <fullName evidence="1">Phosphoinositide phospholipase C</fullName>
        <ecNumber evidence="1">3.1.4.11</ecNumber>
    </recommendedName>
</protein>
<evidence type="ECO:0000313" key="3">
    <source>
        <dbReference type="EMBL" id="KLO12109.1"/>
    </source>
</evidence>
<dbReference type="InParanoid" id="A0A0H2RJR5"/>
<dbReference type="GO" id="GO:0004435">
    <property type="term" value="F:phosphatidylinositol-4,5-bisphosphate phospholipase C activity"/>
    <property type="evidence" value="ECO:0007669"/>
    <property type="project" value="UniProtKB-EC"/>
</dbReference>
<keyword evidence="1" id="KW-0378">Hydrolase</keyword>
<dbReference type="GO" id="GO:0051209">
    <property type="term" value="P:release of sequestered calcium ion into cytosol"/>
    <property type="evidence" value="ECO:0007669"/>
    <property type="project" value="TreeGrafter"/>
</dbReference>
<accession>A0A0H2RJR5</accession>
<dbReference type="InterPro" id="IPR000909">
    <property type="entry name" value="PLipase_C_PInositol-sp_X_dom"/>
</dbReference>
<sequence length="501" mass="56414">MEDATYLANPRFETHVNVNPERASRFPRLSQAVIDFLGLHGESAEQVVQLPATIPPVFDDSLPLTDYFVSTSHNTYLLGNQLWGKASPSSYSHVILNGARCVEIDVWPKHTSDGDTSPIVTHGWTLAEHIYFKDVCITIGDAFGKKGDDLPLFVSLECHVPTEGQQELVDIMKEAWGDKLALHFNDQFSQSGSIASVKDLRGKIVMMIEYYPPANPDNVADNLEDLNVKEEEEEVENEPRPKISEALETLGYYAHSMKPKKNWLTEDLTNPANIMINISESALSALIPTQLDAIVENARKHLRRVYPRGSRVRSGNMNPATFWRAGSHFTALNWQKFDLGMQLNEAMFCGTGGWVAKPDRLLGTLGDPERVKITVDVRGLSALPRPKKDEEYRLQARVHILYCGGEKELKSKTVKFDSKEIPEEGLDLMFDERFVAEIADDGFTFVRVLVTDDNYLKDKHLGIFCGHLQRIQQGWRFLRLLNDDGADTHATLLVRFGVTKT</sequence>
<dbReference type="SUPFAM" id="SSF51695">
    <property type="entry name" value="PLC-like phosphodiesterases"/>
    <property type="match status" value="1"/>
</dbReference>
<dbReference type="PROSITE" id="PS50008">
    <property type="entry name" value="PIPLC_Y_DOMAIN"/>
    <property type="match status" value="1"/>
</dbReference>
<dbReference type="AlphaFoldDB" id="A0A0H2RJR5"/>
<dbReference type="Pfam" id="PF00387">
    <property type="entry name" value="PI-PLC-Y"/>
    <property type="match status" value="1"/>
</dbReference>
<keyword evidence="4" id="KW-1185">Reference proteome</keyword>
<comment type="catalytic activity">
    <reaction evidence="1">
        <text>a 1,2-diacyl-sn-glycero-3-phospho-(1D-myo-inositol-4,5-bisphosphate) + H2O = 1D-myo-inositol 1,4,5-trisphosphate + a 1,2-diacyl-sn-glycerol + H(+)</text>
        <dbReference type="Rhea" id="RHEA:33179"/>
        <dbReference type="ChEBI" id="CHEBI:15377"/>
        <dbReference type="ChEBI" id="CHEBI:15378"/>
        <dbReference type="ChEBI" id="CHEBI:17815"/>
        <dbReference type="ChEBI" id="CHEBI:58456"/>
        <dbReference type="ChEBI" id="CHEBI:203600"/>
        <dbReference type="EC" id="3.1.4.11"/>
    </reaction>
</comment>
<dbReference type="InterPro" id="IPR035892">
    <property type="entry name" value="C2_domain_sf"/>
</dbReference>
<dbReference type="PRINTS" id="PR00390">
    <property type="entry name" value="PHPHLIPASEC"/>
</dbReference>
<keyword evidence="1" id="KW-0442">Lipid degradation</keyword>
<dbReference type="Proteomes" id="UP000053477">
    <property type="component" value="Unassembled WGS sequence"/>
</dbReference>
<dbReference type="Gene3D" id="3.20.20.190">
    <property type="entry name" value="Phosphatidylinositol (PI) phosphodiesterase"/>
    <property type="match status" value="1"/>
</dbReference>
<dbReference type="InterPro" id="IPR001711">
    <property type="entry name" value="PLipase_C_Pinositol-sp_Y"/>
</dbReference>
<dbReference type="Gene3D" id="2.60.40.150">
    <property type="entry name" value="C2 domain"/>
    <property type="match status" value="1"/>
</dbReference>
<dbReference type="EMBL" id="KQ085985">
    <property type="protein sequence ID" value="KLO12109.1"/>
    <property type="molecule type" value="Genomic_DNA"/>
</dbReference>
<dbReference type="SMART" id="SM00148">
    <property type="entry name" value="PLCXc"/>
    <property type="match status" value="1"/>
</dbReference>
<dbReference type="PANTHER" id="PTHR10336">
    <property type="entry name" value="PHOSPHOINOSITIDE-SPECIFIC PHOSPHOLIPASE C FAMILY PROTEIN"/>
    <property type="match status" value="1"/>
</dbReference>
<dbReference type="STRING" id="27342.A0A0H2RJR5"/>
<dbReference type="OrthoDB" id="269822at2759"/>
<dbReference type="SUPFAM" id="SSF49562">
    <property type="entry name" value="C2 domain (Calcium/lipid-binding domain, CaLB)"/>
    <property type="match status" value="1"/>
</dbReference>
<evidence type="ECO:0000259" key="2">
    <source>
        <dbReference type="PROSITE" id="PS50008"/>
    </source>
</evidence>
<gene>
    <name evidence="3" type="ORF">SCHPADRAFT_921504</name>
</gene>
<keyword evidence="1" id="KW-0443">Lipid metabolism</keyword>
<dbReference type="InterPro" id="IPR001192">
    <property type="entry name" value="PI-PLC_fam"/>
</dbReference>
<proteinExistence type="predicted"/>
<organism evidence="3 4">
    <name type="scientific">Schizopora paradoxa</name>
    <dbReference type="NCBI Taxonomy" id="27342"/>
    <lineage>
        <taxon>Eukaryota</taxon>
        <taxon>Fungi</taxon>
        <taxon>Dikarya</taxon>
        <taxon>Basidiomycota</taxon>
        <taxon>Agaricomycotina</taxon>
        <taxon>Agaricomycetes</taxon>
        <taxon>Hymenochaetales</taxon>
        <taxon>Schizoporaceae</taxon>
        <taxon>Schizopora</taxon>
    </lineage>
</organism>
<feature type="domain" description="PI-PLC Y-box" evidence="2">
    <location>
        <begin position="247"/>
        <end position="372"/>
    </location>
</feature>
<evidence type="ECO:0000256" key="1">
    <source>
        <dbReference type="RuleBase" id="RU361133"/>
    </source>
</evidence>
<dbReference type="PROSITE" id="PS50007">
    <property type="entry name" value="PIPLC_X_DOMAIN"/>
    <property type="match status" value="1"/>
</dbReference>
<dbReference type="Pfam" id="PF00388">
    <property type="entry name" value="PI-PLC-X"/>
    <property type="match status" value="1"/>
</dbReference>
<dbReference type="GO" id="GO:0016042">
    <property type="term" value="P:lipid catabolic process"/>
    <property type="evidence" value="ECO:0007669"/>
    <property type="project" value="UniProtKB-KW"/>
</dbReference>
<reference evidence="3 4" key="1">
    <citation type="submission" date="2015-04" db="EMBL/GenBank/DDBJ databases">
        <title>Complete genome sequence of Schizopora paradoxa KUC8140, a cosmopolitan wood degrader in East Asia.</title>
        <authorList>
            <consortium name="DOE Joint Genome Institute"/>
            <person name="Min B."/>
            <person name="Park H."/>
            <person name="Jang Y."/>
            <person name="Kim J.-J."/>
            <person name="Kim K.H."/>
            <person name="Pangilinan J."/>
            <person name="Lipzen A."/>
            <person name="Riley R."/>
            <person name="Grigoriev I.V."/>
            <person name="Spatafora J.W."/>
            <person name="Choi I.-G."/>
        </authorList>
    </citation>
    <scope>NUCLEOTIDE SEQUENCE [LARGE SCALE GENOMIC DNA]</scope>
    <source>
        <strain evidence="3 4">KUC8140</strain>
    </source>
</reference>
<dbReference type="SMART" id="SM00149">
    <property type="entry name" value="PLCYc"/>
    <property type="match status" value="1"/>
</dbReference>
<dbReference type="GO" id="GO:0048015">
    <property type="term" value="P:phosphatidylinositol-mediated signaling"/>
    <property type="evidence" value="ECO:0007669"/>
    <property type="project" value="TreeGrafter"/>
</dbReference>
<dbReference type="EC" id="3.1.4.11" evidence="1"/>
<name>A0A0H2RJR5_9AGAM</name>
<dbReference type="InterPro" id="IPR017946">
    <property type="entry name" value="PLC-like_Pdiesterase_TIM-brl"/>
</dbReference>
<dbReference type="PANTHER" id="PTHR10336:SF169">
    <property type="entry name" value="PHOSPHOINOSITIDE PHOSPHOLIPASE C"/>
    <property type="match status" value="1"/>
</dbReference>